<dbReference type="OrthoDB" id="3381976at2"/>
<sequence length="159" mass="17626">MPELIVRDMTRNEFEEWRDRTIRSFADGQVTAGNWPADEAIELATKAFDVLLPDGFATVGMLFLRAVLPDGACVGVLWLALTHPRGEPDCAYIYDIEIDEAYRGAGYGRALLAAAEDAVRSRGLGRLELNVFGGNARAIRLYETSGYRVVAQQMRKSLN</sequence>
<dbReference type="AlphaFoldDB" id="A0A1C6VUA0"/>
<protein>
    <submittedName>
        <fullName evidence="4">Acetyltransferase (GNAT) family protein</fullName>
    </submittedName>
</protein>
<dbReference type="STRING" id="47871.GA0070608_4023"/>
<dbReference type="Proteomes" id="UP000199343">
    <property type="component" value="Unassembled WGS sequence"/>
</dbReference>
<keyword evidence="2" id="KW-0012">Acyltransferase</keyword>
<dbReference type="InterPro" id="IPR050832">
    <property type="entry name" value="Bact_Acetyltransf"/>
</dbReference>
<dbReference type="GO" id="GO:0016747">
    <property type="term" value="F:acyltransferase activity, transferring groups other than amino-acyl groups"/>
    <property type="evidence" value="ECO:0007669"/>
    <property type="project" value="InterPro"/>
</dbReference>
<dbReference type="RefSeq" id="WP_091635571.1">
    <property type="nucleotide sequence ID" value="NZ_FMIC01000002.1"/>
</dbReference>
<reference evidence="4 5" key="1">
    <citation type="submission" date="2016-06" db="EMBL/GenBank/DDBJ databases">
        <authorList>
            <person name="Kjaerup R.B."/>
            <person name="Dalgaard T.S."/>
            <person name="Juul-Madsen H.R."/>
        </authorList>
    </citation>
    <scope>NUCLEOTIDE SEQUENCE [LARGE SCALE GENOMIC DNA]</scope>
    <source>
        <strain evidence="4 5">DSM 43363</strain>
    </source>
</reference>
<dbReference type="PANTHER" id="PTHR43877">
    <property type="entry name" value="AMINOALKYLPHOSPHONATE N-ACETYLTRANSFERASE-RELATED-RELATED"/>
    <property type="match status" value="1"/>
</dbReference>
<accession>A0A1C6VUA0</accession>
<organism evidence="4 5">
    <name type="scientific">Micromonospora peucetia</name>
    <dbReference type="NCBI Taxonomy" id="47871"/>
    <lineage>
        <taxon>Bacteria</taxon>
        <taxon>Bacillati</taxon>
        <taxon>Actinomycetota</taxon>
        <taxon>Actinomycetes</taxon>
        <taxon>Micromonosporales</taxon>
        <taxon>Micromonosporaceae</taxon>
        <taxon>Micromonospora</taxon>
    </lineage>
</organism>
<dbReference type="InterPro" id="IPR000182">
    <property type="entry name" value="GNAT_dom"/>
</dbReference>
<dbReference type="InterPro" id="IPR016181">
    <property type="entry name" value="Acyl_CoA_acyltransferase"/>
</dbReference>
<dbReference type="Gene3D" id="3.40.630.30">
    <property type="match status" value="1"/>
</dbReference>
<dbReference type="Pfam" id="PF00583">
    <property type="entry name" value="Acetyltransf_1"/>
    <property type="match status" value="1"/>
</dbReference>
<feature type="domain" description="N-acetyltransferase" evidence="3">
    <location>
        <begin position="4"/>
        <end position="159"/>
    </location>
</feature>
<evidence type="ECO:0000256" key="2">
    <source>
        <dbReference type="ARBA" id="ARBA00023315"/>
    </source>
</evidence>
<proteinExistence type="predicted"/>
<dbReference type="PANTHER" id="PTHR43877:SF2">
    <property type="entry name" value="AMINOALKYLPHOSPHONATE N-ACETYLTRANSFERASE-RELATED"/>
    <property type="match status" value="1"/>
</dbReference>
<evidence type="ECO:0000313" key="4">
    <source>
        <dbReference type="EMBL" id="SCL69470.1"/>
    </source>
</evidence>
<evidence type="ECO:0000259" key="3">
    <source>
        <dbReference type="PROSITE" id="PS51186"/>
    </source>
</evidence>
<dbReference type="SUPFAM" id="SSF55729">
    <property type="entry name" value="Acyl-CoA N-acyltransferases (Nat)"/>
    <property type="match status" value="1"/>
</dbReference>
<dbReference type="PROSITE" id="PS51186">
    <property type="entry name" value="GNAT"/>
    <property type="match status" value="1"/>
</dbReference>
<gene>
    <name evidence="4" type="ORF">GA0070608_4023</name>
</gene>
<dbReference type="EMBL" id="FMIC01000002">
    <property type="protein sequence ID" value="SCL69470.1"/>
    <property type="molecule type" value="Genomic_DNA"/>
</dbReference>
<evidence type="ECO:0000256" key="1">
    <source>
        <dbReference type="ARBA" id="ARBA00022679"/>
    </source>
</evidence>
<evidence type="ECO:0000313" key="5">
    <source>
        <dbReference type="Proteomes" id="UP000199343"/>
    </source>
</evidence>
<dbReference type="CDD" id="cd04301">
    <property type="entry name" value="NAT_SF"/>
    <property type="match status" value="1"/>
</dbReference>
<name>A0A1C6VUA0_9ACTN</name>
<keyword evidence="1 4" id="KW-0808">Transferase</keyword>